<sequence length="108" mass="12276">MLLNSNLVLLQPGPKSMSHESSCKASIQTELVSQPTTQTHHYLLQIKLSWKHTQKSGTNRYKCDPTVEYVASSIMMNSTKFHPDRTSLQAPNVVVNKPSRTVIYDFWV</sequence>
<organism evidence="1">
    <name type="scientific">Arabidopsis thaliana</name>
    <name type="common">Mouse-ear cress</name>
    <dbReference type="NCBI Taxonomy" id="3702"/>
    <lineage>
        <taxon>Eukaryota</taxon>
        <taxon>Viridiplantae</taxon>
        <taxon>Streptophyta</taxon>
        <taxon>Embryophyta</taxon>
        <taxon>Tracheophyta</taxon>
        <taxon>Spermatophyta</taxon>
        <taxon>Magnoliopsida</taxon>
        <taxon>eudicotyledons</taxon>
        <taxon>Gunneridae</taxon>
        <taxon>Pentapetalae</taxon>
        <taxon>rosids</taxon>
        <taxon>malvids</taxon>
        <taxon>Brassicales</taxon>
        <taxon>Brassicaceae</taxon>
        <taxon>Camelineae</taxon>
        <taxon>Arabidopsis</taxon>
    </lineage>
</organism>
<name>Q9LH18_ARATH</name>
<reference key="1">
    <citation type="journal article" date="2000" name="Nature">
        <title>Sequence and analysis of chromosome 3 of the plant Arabidopsis thaliana.</title>
        <authorList>
            <consortium name="European Union Chromosome 3 Arabidopsis Sequencing Consortium"/>
            <consortium name="Institute for Genomic Research"/>
            <consortium name="Kazusa DNA Research Institute"/>
            <person name="Salanoubat M."/>
            <person name="Lemcke K."/>
            <person name="Rieger M."/>
            <person name="Ansorge W."/>
            <person name="Unseld M."/>
            <person name="Fartmann B."/>
            <person name="Valle G."/>
            <person name="Blocker H."/>
            <person name="Perez-Alonso M."/>
            <person name="Obermaier B."/>
            <person name="Delseny M."/>
            <person name="Boutry M."/>
            <person name="Grivell L.A."/>
            <person name="Mache R."/>
            <person name="Puigdomenech P."/>
            <person name="De Simone V."/>
            <person name="Choisne N."/>
            <person name="Artiguenave F."/>
            <person name="Robert C."/>
            <person name="Brottier P."/>
            <person name="Wincker P."/>
            <person name="Cattolico L."/>
            <person name="Weissenbach J."/>
            <person name="Saurin W."/>
            <person name="Quetier F."/>
            <person name="Schafer M."/>
            <person name="Muller-Auer S."/>
            <person name="Gabel C."/>
            <person name="Fuchs M."/>
            <person name="Benes V."/>
            <person name="Wurmbach E."/>
            <person name="Drzonek H."/>
            <person name="Erfle H."/>
            <person name="Jordan N."/>
            <person name="Bangert S."/>
            <person name="Wiedelmann R."/>
            <person name="Kranz H."/>
            <person name="Voss H."/>
            <person name="Holland R."/>
            <person name="Brandt P."/>
            <person name="Nyakatura G."/>
            <person name="Vezzi A."/>
            <person name="D'Angelo M."/>
            <person name="Pallavicini A."/>
            <person name="Toppo S."/>
            <person name="Simionati B."/>
            <person name="Conrad A."/>
            <person name="Hornischer K."/>
            <person name="Kauer G."/>
            <person name="Lohnert T.H."/>
            <person name="Nordsiek G."/>
            <person name="Reichelt J."/>
            <person name="Scharfe M."/>
            <person name="Schon O."/>
            <person name="Bargues M."/>
            <person name="Terol J."/>
            <person name="Climent J."/>
            <person name="Navarro P."/>
            <person name="Collado C."/>
            <person name="Perez-Perez A."/>
            <person name="Ottenwalder B."/>
            <person name="Duchemin D."/>
            <person name="Cooke R."/>
            <person name="Laudie M."/>
            <person name="Berger-Llauro C."/>
            <person name="Purnelle B."/>
            <person name="Masuy D."/>
            <person name="de Haan M."/>
            <person name="Maarse A.C."/>
            <person name="Alcaraz J.P."/>
            <person name="Cottet A."/>
            <person name="Casacuberta E."/>
            <person name="Monfort A."/>
            <person name="Argiriou A."/>
            <person name="flores M."/>
            <person name="Liguori R."/>
            <person name="Vitale D."/>
            <person name="Mannhaupt G."/>
            <person name="Haase D."/>
            <person name="Schoof H."/>
            <person name="Rudd S."/>
            <person name="Zaccaria P."/>
            <person name="Mewes H.W."/>
            <person name="Mayer K.F."/>
            <person name="Kaul S."/>
            <person name="Town C.D."/>
            <person name="Koo H.L."/>
            <person name="Tallon L.J."/>
            <person name="Jenkins J."/>
            <person name="Rooney T."/>
            <person name="Rizzo M."/>
            <person name="Walts A."/>
            <person name="Utterback T."/>
            <person name="Fujii C.Y."/>
            <person name="Shea T.P."/>
            <person name="Creasy T.H."/>
            <person name="Haas B."/>
            <person name="Maiti R."/>
            <person name="Wu D."/>
            <person name="Peterson J."/>
            <person name="Van Aken S."/>
            <person name="Pai G."/>
            <person name="Militscher J."/>
            <person name="Sellers P."/>
            <person name="Gill J.E."/>
            <person name="Feldblyum T.V."/>
            <person name="Preuss D."/>
            <person name="Lin X."/>
            <person name="Nierman W.C."/>
            <person name="Salzberg S.L."/>
            <person name="White O."/>
            <person name="Venter J.C."/>
            <person name="Fraser C.M."/>
            <person name="Kaneko T."/>
            <person name="Nakamura Y."/>
            <person name="Sato S."/>
            <person name="Kato T."/>
            <person name="Asamizu E."/>
            <person name="Sasamoto S."/>
            <person name="Kimura T."/>
            <person name="Idesawa K."/>
            <person name="Kawashima K."/>
            <person name="Kishida Y."/>
            <person name="Kiyokawa C."/>
            <person name="Kohara M."/>
            <person name="Matsumoto M."/>
            <person name="Matsuno A."/>
            <person name="Muraki A."/>
            <person name="Nakayama S."/>
            <person name="Nakazaki N."/>
            <person name="Shinpo S."/>
            <person name="Takeuchi C."/>
            <person name="Wada T."/>
            <person name="Watanabe A."/>
            <person name="Yamada M."/>
            <person name="Yasuda M."/>
            <person name="Tabata S."/>
        </authorList>
    </citation>
    <scope>NUCLEOTIDE SEQUENCE [LARGE SCALE GENOMIC DNA]</scope>
    <source>
        <strain>cv. Columbia</strain>
    </source>
</reference>
<evidence type="ECO:0000313" key="1">
    <source>
        <dbReference type="EMBL" id="BAA97079.1"/>
    </source>
</evidence>
<protein>
    <submittedName>
        <fullName evidence="1">Uncharacterized protein</fullName>
    </submittedName>
</protein>
<proteinExistence type="predicted"/>
<reference evidence="1" key="2">
    <citation type="submission" date="2000-06" db="EMBL/GenBank/DDBJ databases">
        <title>Structural Analysis of Arabidopsis thaliana Chromosome 3. III.</title>
        <authorList>
            <person name="Nakamura Y."/>
        </authorList>
    </citation>
    <scope>NUCLEOTIDE SEQUENCE</scope>
</reference>
<dbReference type="AlphaFoldDB" id="Q9LH18"/>
<dbReference type="EMBL" id="AP002457">
    <property type="protein sequence ID" value="BAA97079.1"/>
    <property type="molecule type" value="Genomic_DNA"/>
</dbReference>
<accession>Q9LH18</accession>